<evidence type="ECO:0000313" key="2">
    <source>
        <dbReference type="Proteomes" id="UP001444071"/>
    </source>
</evidence>
<name>A0ABV0W645_9TELE</name>
<gene>
    <name evidence="1" type="ORF">XENORESO_021860</name>
</gene>
<comment type="caution">
    <text evidence="1">The sequence shown here is derived from an EMBL/GenBank/DDBJ whole genome shotgun (WGS) entry which is preliminary data.</text>
</comment>
<accession>A0ABV0W645</accession>
<dbReference type="EMBL" id="JAHRIM010030982">
    <property type="protein sequence ID" value="MEQ2264919.1"/>
    <property type="molecule type" value="Genomic_DNA"/>
</dbReference>
<organism evidence="1 2">
    <name type="scientific">Xenotaenia resolanae</name>
    <dbReference type="NCBI Taxonomy" id="208358"/>
    <lineage>
        <taxon>Eukaryota</taxon>
        <taxon>Metazoa</taxon>
        <taxon>Chordata</taxon>
        <taxon>Craniata</taxon>
        <taxon>Vertebrata</taxon>
        <taxon>Euteleostomi</taxon>
        <taxon>Actinopterygii</taxon>
        <taxon>Neopterygii</taxon>
        <taxon>Teleostei</taxon>
        <taxon>Neoteleostei</taxon>
        <taxon>Acanthomorphata</taxon>
        <taxon>Ovalentaria</taxon>
        <taxon>Atherinomorphae</taxon>
        <taxon>Cyprinodontiformes</taxon>
        <taxon>Goodeidae</taxon>
        <taxon>Xenotaenia</taxon>
    </lineage>
</organism>
<proteinExistence type="predicted"/>
<reference evidence="1 2" key="1">
    <citation type="submission" date="2021-06" db="EMBL/GenBank/DDBJ databases">
        <authorList>
            <person name="Palmer J.M."/>
        </authorList>
    </citation>
    <scope>NUCLEOTIDE SEQUENCE [LARGE SCALE GENOMIC DNA]</scope>
    <source>
        <strain evidence="1 2">XR_2019</strain>
        <tissue evidence="1">Muscle</tissue>
    </source>
</reference>
<sequence>MRYSCCVWWVKIDLVCSEGRQDRSDLKSGIIQYVGVSWPDILPCGVFPEDKQARSLLNVTYSQSESKVTETQQGITMNSHAWGAKCKNSAKKKFTVIFVI</sequence>
<evidence type="ECO:0000313" key="1">
    <source>
        <dbReference type="EMBL" id="MEQ2264919.1"/>
    </source>
</evidence>
<dbReference type="Proteomes" id="UP001444071">
    <property type="component" value="Unassembled WGS sequence"/>
</dbReference>
<keyword evidence="2" id="KW-1185">Reference proteome</keyword>
<protein>
    <submittedName>
        <fullName evidence="1">Uncharacterized protein</fullName>
    </submittedName>
</protein>